<feature type="domain" description="Rhodanese" evidence="1">
    <location>
        <begin position="12"/>
        <end position="102"/>
    </location>
</feature>
<evidence type="ECO:0000313" key="2">
    <source>
        <dbReference type="EMBL" id="TWJ14061.1"/>
    </source>
</evidence>
<name>A0A562V850_9BACT</name>
<dbReference type="GO" id="GO:0016787">
    <property type="term" value="F:hydrolase activity"/>
    <property type="evidence" value="ECO:0007669"/>
    <property type="project" value="UniProtKB-KW"/>
</dbReference>
<dbReference type="InterPro" id="IPR001763">
    <property type="entry name" value="Rhodanese-like_dom"/>
</dbReference>
<dbReference type="InterPro" id="IPR036873">
    <property type="entry name" value="Rhodanese-like_dom_sf"/>
</dbReference>
<dbReference type="EMBL" id="VLLN01000031">
    <property type="protein sequence ID" value="TWJ14061.1"/>
    <property type="molecule type" value="Genomic_DNA"/>
</dbReference>
<dbReference type="RefSeq" id="WP_145025269.1">
    <property type="nucleotide sequence ID" value="NZ_VLLN01000031.1"/>
</dbReference>
<proteinExistence type="predicted"/>
<organism evidence="2 3">
    <name type="scientific">Geobacter argillaceus</name>
    <dbReference type="NCBI Taxonomy" id="345631"/>
    <lineage>
        <taxon>Bacteria</taxon>
        <taxon>Pseudomonadati</taxon>
        <taxon>Thermodesulfobacteriota</taxon>
        <taxon>Desulfuromonadia</taxon>
        <taxon>Geobacterales</taxon>
        <taxon>Geobacteraceae</taxon>
        <taxon>Geobacter</taxon>
    </lineage>
</organism>
<dbReference type="OrthoDB" id="9789348at2"/>
<evidence type="ECO:0000313" key="3">
    <source>
        <dbReference type="Proteomes" id="UP000319449"/>
    </source>
</evidence>
<dbReference type="CDD" id="cd00158">
    <property type="entry name" value="RHOD"/>
    <property type="match status" value="1"/>
</dbReference>
<keyword evidence="2" id="KW-0378">Hydrolase</keyword>
<dbReference type="PANTHER" id="PTHR44086">
    <property type="entry name" value="THIOSULFATE SULFURTRANSFERASE RDL2, MITOCHONDRIAL-RELATED"/>
    <property type="match status" value="1"/>
</dbReference>
<dbReference type="SUPFAM" id="SSF52821">
    <property type="entry name" value="Rhodanese/Cell cycle control phosphatase"/>
    <property type="match status" value="1"/>
</dbReference>
<dbReference type="Proteomes" id="UP000319449">
    <property type="component" value="Unassembled WGS sequence"/>
</dbReference>
<dbReference type="AlphaFoldDB" id="A0A562V850"/>
<accession>A0A562V850</accession>
<reference evidence="2 3" key="1">
    <citation type="submission" date="2019-07" db="EMBL/GenBank/DDBJ databases">
        <title>Genomic Encyclopedia of Archaeal and Bacterial Type Strains, Phase II (KMG-II): from individual species to whole genera.</title>
        <authorList>
            <person name="Goeker M."/>
        </authorList>
    </citation>
    <scope>NUCLEOTIDE SEQUENCE [LARGE SCALE GENOMIC DNA]</scope>
    <source>
        <strain evidence="2 3">ATCC BAA-1139</strain>
    </source>
</reference>
<gene>
    <name evidence="2" type="ORF">JN12_03560</name>
</gene>
<dbReference type="SMART" id="SM00450">
    <property type="entry name" value="RHOD"/>
    <property type="match status" value="1"/>
</dbReference>
<dbReference type="Gene3D" id="3.40.250.10">
    <property type="entry name" value="Rhodanese-like domain"/>
    <property type="match status" value="1"/>
</dbReference>
<dbReference type="Pfam" id="PF00581">
    <property type="entry name" value="Rhodanese"/>
    <property type="match status" value="1"/>
</dbReference>
<dbReference type="PROSITE" id="PS50206">
    <property type="entry name" value="RHODANESE_3"/>
    <property type="match status" value="1"/>
</dbReference>
<comment type="caution">
    <text evidence="2">The sequence shown here is derived from an EMBL/GenBank/DDBJ whole genome shotgun (WGS) entry which is preliminary data.</text>
</comment>
<sequence length="102" mass="11232">MQSKELAKRMKSKKPPTVIDVRSGFEFRNGHIPGAIHASIWKILLHPAHIASDKSTELVVTCEHGPRAQLAKGLLNAFGYRNVVLLEGHMAGWRQAGGPQEL</sequence>
<protein>
    <submittedName>
        <fullName evidence="2">Hydroxyacylglutathione hydrolase</fullName>
    </submittedName>
</protein>
<dbReference type="GO" id="GO:0004792">
    <property type="term" value="F:thiosulfate-cyanide sulfurtransferase activity"/>
    <property type="evidence" value="ECO:0007669"/>
    <property type="project" value="TreeGrafter"/>
</dbReference>
<evidence type="ECO:0000259" key="1">
    <source>
        <dbReference type="PROSITE" id="PS50206"/>
    </source>
</evidence>
<dbReference type="PANTHER" id="PTHR44086:SF13">
    <property type="entry name" value="THIOSULFATE SULFURTRANSFERASE PSPE"/>
    <property type="match status" value="1"/>
</dbReference>
<keyword evidence="3" id="KW-1185">Reference proteome</keyword>